<dbReference type="NCBIfam" id="NF037959">
    <property type="entry name" value="MFS_SpdSyn"/>
    <property type="match status" value="1"/>
</dbReference>
<dbReference type="GO" id="GO:0004766">
    <property type="term" value="F:spermidine synthase activity"/>
    <property type="evidence" value="ECO:0007669"/>
    <property type="project" value="TreeGrafter"/>
</dbReference>
<dbReference type="PANTHER" id="PTHR11558">
    <property type="entry name" value="SPERMIDINE/SPERMINE SYNTHASE"/>
    <property type="match status" value="1"/>
</dbReference>
<dbReference type="InterPro" id="IPR001045">
    <property type="entry name" value="Spermi_synthase"/>
</dbReference>
<evidence type="ECO:0000256" key="3">
    <source>
        <dbReference type="PROSITE-ProRule" id="PRU00354"/>
    </source>
</evidence>
<dbReference type="Proteomes" id="UP001153069">
    <property type="component" value="Unassembled WGS sequence"/>
</dbReference>
<keyword evidence="3" id="KW-0620">Polyamine biosynthesis</keyword>
<evidence type="ECO:0000313" key="6">
    <source>
        <dbReference type="Proteomes" id="UP001153069"/>
    </source>
</evidence>
<comment type="similarity">
    <text evidence="1">Belongs to the spermidine/spermine synthase family.</text>
</comment>
<dbReference type="OrthoDB" id="38125at2759"/>
<evidence type="ECO:0000313" key="5">
    <source>
        <dbReference type="EMBL" id="CAB9505868.1"/>
    </source>
</evidence>
<dbReference type="GO" id="GO:0008295">
    <property type="term" value="P:spermidine biosynthetic process"/>
    <property type="evidence" value="ECO:0007669"/>
    <property type="project" value="TreeGrafter"/>
</dbReference>
<dbReference type="HAMAP" id="MF_00198">
    <property type="entry name" value="Spermidine_synth"/>
    <property type="match status" value="1"/>
</dbReference>
<reference evidence="5" key="1">
    <citation type="submission" date="2020-06" db="EMBL/GenBank/DDBJ databases">
        <authorList>
            <consortium name="Plant Systems Biology data submission"/>
        </authorList>
    </citation>
    <scope>NUCLEOTIDE SEQUENCE</scope>
    <source>
        <strain evidence="5">D6</strain>
    </source>
</reference>
<keyword evidence="6" id="KW-1185">Reference proteome</keyword>
<dbReference type="EMBL" id="CAICTM010000245">
    <property type="protein sequence ID" value="CAB9505868.1"/>
    <property type="molecule type" value="Genomic_DNA"/>
</dbReference>
<dbReference type="SUPFAM" id="SSF53335">
    <property type="entry name" value="S-adenosyl-L-methionine-dependent methyltransferases"/>
    <property type="match status" value="1"/>
</dbReference>
<dbReference type="InterPro" id="IPR030374">
    <property type="entry name" value="PABS"/>
</dbReference>
<dbReference type="AlphaFoldDB" id="A0A9N8H8N1"/>
<dbReference type="Gene3D" id="2.30.140.10">
    <property type="entry name" value="Spermidine synthase, tetramerisation domain"/>
    <property type="match status" value="1"/>
</dbReference>
<comment type="caution">
    <text evidence="5">The sequence shown here is derived from an EMBL/GenBank/DDBJ whole genome shotgun (WGS) entry which is preliminary data.</text>
</comment>
<dbReference type="CDD" id="cd02440">
    <property type="entry name" value="AdoMet_MTases"/>
    <property type="match status" value="1"/>
</dbReference>
<dbReference type="NCBIfam" id="TIGR00417">
    <property type="entry name" value="speE"/>
    <property type="match status" value="1"/>
</dbReference>
<sequence length="328" mass="36838">MTTTNNNKQAVPGIRDGWFSETEAMWPGQKFSLALEEFSEQKSVLFHQDSGHQKILVFRSAQYGNVLVLDGVIQLTERDEFAFHEMMVHLPLCSHPNPKSVCIVGGGDGGVLRQVRKHKCVKSITLVEIDPMVTQVAKQYFRQDIRDAFEDPRLTIVQDDAANFIAAREAEFDVIITDNGDPIGPAQSLFEPAFYEKMYNALAPEGIVCVQAESFWIHLDLISDLHACSNEIFSHAEYASTMVPTYPCGQIGFILAGKGTKSGTCRRPTRIPDFVQDLQWYNPQTHMAAFVLPTFVAKRLGQCNHDDDDDADARERIDRCFLDNCTIS</sequence>
<accession>A0A9N8H8N1</accession>
<dbReference type="Pfam" id="PF01564">
    <property type="entry name" value="Spermine_synth"/>
    <property type="match status" value="1"/>
</dbReference>
<dbReference type="PANTHER" id="PTHR11558:SF11">
    <property type="entry name" value="SPERMIDINE SYNTHASE"/>
    <property type="match status" value="1"/>
</dbReference>
<dbReference type="FunFam" id="3.40.50.150:FF:000013">
    <property type="entry name" value="Spermidine synthase"/>
    <property type="match status" value="1"/>
</dbReference>
<dbReference type="InterPro" id="IPR035246">
    <property type="entry name" value="Spermidine_synt_N"/>
</dbReference>
<name>A0A9N8H8N1_9STRA</name>
<dbReference type="InterPro" id="IPR029063">
    <property type="entry name" value="SAM-dependent_MTases_sf"/>
</dbReference>
<evidence type="ECO:0000256" key="1">
    <source>
        <dbReference type="ARBA" id="ARBA00007867"/>
    </source>
</evidence>
<protein>
    <submittedName>
        <fullName evidence="5">Polyamine aminopropyltransferase</fullName>
    </submittedName>
</protein>
<feature type="domain" description="PABS" evidence="4">
    <location>
        <begin position="16"/>
        <end position="258"/>
    </location>
</feature>
<evidence type="ECO:0000256" key="2">
    <source>
        <dbReference type="ARBA" id="ARBA00022679"/>
    </source>
</evidence>
<gene>
    <name evidence="5" type="ORF">SEMRO_246_G097760.1</name>
</gene>
<dbReference type="NCBIfam" id="NF002010">
    <property type="entry name" value="PRK00811.1"/>
    <property type="match status" value="1"/>
</dbReference>
<dbReference type="Gene3D" id="3.40.50.150">
    <property type="entry name" value="Vaccinia Virus protein VP39"/>
    <property type="match status" value="1"/>
</dbReference>
<evidence type="ECO:0000259" key="4">
    <source>
        <dbReference type="PROSITE" id="PS51006"/>
    </source>
</evidence>
<keyword evidence="2 3" id="KW-0808">Transferase</keyword>
<dbReference type="InterPro" id="IPR037163">
    <property type="entry name" value="Spermidine_synt_N_sf"/>
</dbReference>
<dbReference type="GO" id="GO:0005829">
    <property type="term" value="C:cytosol"/>
    <property type="evidence" value="ECO:0007669"/>
    <property type="project" value="TreeGrafter"/>
</dbReference>
<dbReference type="PROSITE" id="PS51006">
    <property type="entry name" value="PABS_2"/>
    <property type="match status" value="1"/>
</dbReference>
<organism evidence="5 6">
    <name type="scientific">Seminavis robusta</name>
    <dbReference type="NCBI Taxonomy" id="568900"/>
    <lineage>
        <taxon>Eukaryota</taxon>
        <taxon>Sar</taxon>
        <taxon>Stramenopiles</taxon>
        <taxon>Ochrophyta</taxon>
        <taxon>Bacillariophyta</taxon>
        <taxon>Bacillariophyceae</taxon>
        <taxon>Bacillariophycidae</taxon>
        <taxon>Naviculales</taxon>
        <taxon>Naviculaceae</taxon>
        <taxon>Seminavis</taxon>
    </lineage>
</organism>
<proteinExistence type="inferred from homology"/>
<feature type="active site" description="Proton acceptor" evidence="3">
    <location>
        <position position="178"/>
    </location>
</feature>
<dbReference type="Pfam" id="PF17284">
    <property type="entry name" value="Spermine_synt_N"/>
    <property type="match status" value="1"/>
</dbReference>